<dbReference type="PROSITE" id="PS50005">
    <property type="entry name" value="TPR"/>
    <property type="match status" value="2"/>
</dbReference>
<keyword evidence="1" id="KW-0677">Repeat</keyword>
<feature type="repeat" description="TPR" evidence="3">
    <location>
        <begin position="173"/>
        <end position="206"/>
    </location>
</feature>
<dbReference type="Pfam" id="PF13432">
    <property type="entry name" value="TPR_16"/>
    <property type="match status" value="1"/>
</dbReference>
<protein>
    <submittedName>
        <fullName evidence="4">Tfp pilus assembly protein PilF</fullName>
    </submittedName>
</protein>
<dbReference type="RefSeq" id="WP_074633994.1">
    <property type="nucleotide sequence ID" value="NZ_FNKY01000001.1"/>
</dbReference>
<evidence type="ECO:0000256" key="2">
    <source>
        <dbReference type="ARBA" id="ARBA00022803"/>
    </source>
</evidence>
<name>A0ABY0TL36_9PROT</name>
<dbReference type="InterPro" id="IPR011990">
    <property type="entry name" value="TPR-like_helical_dom_sf"/>
</dbReference>
<proteinExistence type="predicted"/>
<dbReference type="SUPFAM" id="SSF48452">
    <property type="entry name" value="TPR-like"/>
    <property type="match status" value="1"/>
</dbReference>
<evidence type="ECO:0000256" key="1">
    <source>
        <dbReference type="ARBA" id="ARBA00022737"/>
    </source>
</evidence>
<dbReference type="PANTHER" id="PTHR44858:SF1">
    <property type="entry name" value="UDP-N-ACETYLGLUCOSAMINE--PEPTIDE N-ACETYLGLUCOSAMINYLTRANSFERASE SPINDLY-RELATED"/>
    <property type="match status" value="1"/>
</dbReference>
<dbReference type="Proteomes" id="UP000183471">
    <property type="component" value="Unassembled WGS sequence"/>
</dbReference>
<gene>
    <name evidence="4" type="ORF">SAMN05216402_3191</name>
</gene>
<reference evidence="4 5" key="1">
    <citation type="submission" date="2016-10" db="EMBL/GenBank/DDBJ databases">
        <authorList>
            <person name="Varghese N."/>
            <person name="Submissions S."/>
        </authorList>
    </citation>
    <scope>NUCLEOTIDE SEQUENCE [LARGE SCALE GENOMIC DNA]</scope>
    <source>
        <strain evidence="4 5">Nl1</strain>
    </source>
</reference>
<dbReference type="Gene3D" id="1.25.40.10">
    <property type="entry name" value="Tetratricopeptide repeat domain"/>
    <property type="match status" value="2"/>
</dbReference>
<dbReference type="EMBL" id="FNKY01000001">
    <property type="protein sequence ID" value="SDQ99996.1"/>
    <property type="molecule type" value="Genomic_DNA"/>
</dbReference>
<comment type="caution">
    <text evidence="4">The sequence shown here is derived from an EMBL/GenBank/DDBJ whole genome shotgun (WGS) entry which is preliminary data.</text>
</comment>
<keyword evidence="5" id="KW-1185">Reference proteome</keyword>
<dbReference type="PANTHER" id="PTHR44858">
    <property type="entry name" value="TETRATRICOPEPTIDE REPEAT PROTEIN 6"/>
    <property type="match status" value="1"/>
</dbReference>
<accession>A0ABY0TL36</accession>
<dbReference type="SMART" id="SM00028">
    <property type="entry name" value="TPR"/>
    <property type="match status" value="4"/>
</dbReference>
<dbReference type="InterPro" id="IPR050498">
    <property type="entry name" value="Ycf3"/>
</dbReference>
<keyword evidence="2 3" id="KW-0802">TPR repeat</keyword>
<evidence type="ECO:0000256" key="3">
    <source>
        <dbReference type="PROSITE-ProRule" id="PRU00339"/>
    </source>
</evidence>
<dbReference type="Pfam" id="PF14559">
    <property type="entry name" value="TPR_19"/>
    <property type="match status" value="1"/>
</dbReference>
<evidence type="ECO:0000313" key="5">
    <source>
        <dbReference type="Proteomes" id="UP000183471"/>
    </source>
</evidence>
<evidence type="ECO:0000313" key="4">
    <source>
        <dbReference type="EMBL" id="SDQ99996.1"/>
    </source>
</evidence>
<feature type="repeat" description="TPR" evidence="3">
    <location>
        <begin position="71"/>
        <end position="104"/>
    </location>
</feature>
<sequence>MHVSTHNGALYLSVFLLGWIAAFRLFAADGIAQEAARDTPSVDTSIDVQTLCEKYQIGHEQCETLINGSPVMAANQNGWSKLQRGQFEEALKDFSVALQINPDYEKARVNRATTLTHLKRFEEALRDIDYILQKDPLSFAGLQNQCIIFDKWNRAHEALTACNKAISVYPKNAIAYNNRGWVRWGSGAPELALADFKKALSLNPQYDQARANLQRVLHEIADQDLVQREMELELASHPHEAAHMLALAQYLVRRNKDLPQAQQLTTRAVAISPSVGTLMLAALANARAGDRQRVREHLRQMRDLLGRADFEKLANAQSRRGFKMSQNTSVEPASVLVPKARATYLSDTDRVACFLETMQKNERIRIVWPTEEDLRGRGLDPKMPEIVEAMAVELPTRYENPIASKILNSLFSQIKETPTVKAISQQKAATVLLGTFDNTELSAEILRVPELSAETQFKCGSSYVTSSAFDHRIITVNWRLFSFAHEITKIVFPTVIGAGASKASNKFARAIRDEPDLPSVFLQALTEFLMIARRQESVAIDPEVMHLLEANLTGMEVFAVAHEYAHILRNHSTIGATDARTLRESWGQELEADFIAMDILFDVANSDSREKSVRTPTVFGALFFLRTLEMLEQATQLNRGGQTVDLSEDDFKETLRIVSDYLVPGEAGGDPSKFEQKLAERYGEHPPLWLRRYFVEQFTHRYLKSLTFSSAEEKNNASASVHALENLWLLFERVKPDLALGPATQMVQDEVNLIVKGETK</sequence>
<organism evidence="4 5">
    <name type="scientific">Nitrosospira multiformis</name>
    <dbReference type="NCBI Taxonomy" id="1231"/>
    <lineage>
        <taxon>Bacteria</taxon>
        <taxon>Pseudomonadati</taxon>
        <taxon>Pseudomonadota</taxon>
        <taxon>Betaproteobacteria</taxon>
        <taxon>Nitrosomonadales</taxon>
        <taxon>Nitrosomonadaceae</taxon>
        <taxon>Nitrosospira</taxon>
    </lineage>
</organism>
<dbReference type="InterPro" id="IPR019734">
    <property type="entry name" value="TPR_rpt"/>
</dbReference>